<dbReference type="OrthoDB" id="4070541at2759"/>
<keyword evidence="2" id="KW-0156">Chromatin regulator</keyword>
<dbReference type="KEGG" id="ncs:NCAS_0C02280"/>
<dbReference type="GeneID" id="96902801"/>
<dbReference type="eggNOG" id="ENOG502SA4A">
    <property type="taxonomic scope" value="Eukaryota"/>
</dbReference>
<dbReference type="HOGENOM" id="CLU_1195151_0_0_1"/>
<evidence type="ECO:0000259" key="5">
    <source>
        <dbReference type="Pfam" id="PF11488"/>
    </source>
</evidence>
<dbReference type="InParanoid" id="G0VCK8"/>
<dbReference type="GO" id="GO:0005634">
    <property type="term" value="C:nucleus"/>
    <property type="evidence" value="ECO:0007669"/>
    <property type="project" value="UniProtKB-SubCell"/>
</dbReference>
<keyword evidence="7" id="KW-1185">Reference proteome</keyword>
<reference evidence="6 7" key="1">
    <citation type="journal article" date="2011" name="Proc. Natl. Acad. Sci. U.S.A.">
        <title>Evolutionary erosion of yeast sex chromosomes by mating-type switching accidents.</title>
        <authorList>
            <person name="Gordon J.L."/>
            <person name="Armisen D."/>
            <person name="Proux-Wera E."/>
            <person name="Oheigeartaigh S.S."/>
            <person name="Byrne K.P."/>
            <person name="Wolfe K.H."/>
        </authorList>
    </citation>
    <scope>NUCLEOTIDE SEQUENCE [LARGE SCALE GENOMIC DNA]</scope>
    <source>
        <strain evidence="7">ATCC 76901 / BCRC 22586 / CBS 4309 / NBRC 1992 / NRRL Y-12630</strain>
    </source>
</reference>
<dbReference type="CDD" id="cd22897">
    <property type="entry name" value="Lge1"/>
    <property type="match status" value="1"/>
</dbReference>
<feature type="region of interest" description="Disordered" evidence="4">
    <location>
        <begin position="93"/>
        <end position="156"/>
    </location>
</feature>
<accession>G0VCK8</accession>
<organism evidence="6 7">
    <name type="scientific">Naumovozyma castellii</name>
    <name type="common">Yeast</name>
    <name type="synonym">Saccharomyces castellii</name>
    <dbReference type="NCBI Taxonomy" id="27288"/>
    <lineage>
        <taxon>Eukaryota</taxon>
        <taxon>Fungi</taxon>
        <taxon>Dikarya</taxon>
        <taxon>Ascomycota</taxon>
        <taxon>Saccharomycotina</taxon>
        <taxon>Saccharomycetes</taxon>
        <taxon>Saccharomycetales</taxon>
        <taxon>Saccharomycetaceae</taxon>
        <taxon>Naumovozyma</taxon>
    </lineage>
</organism>
<feature type="domain" description="Transcription regulator LGE1 helical region" evidence="5">
    <location>
        <begin position="158"/>
        <end position="230"/>
    </location>
</feature>
<dbReference type="STRING" id="1064592.G0VCK8"/>
<comment type="subcellular location">
    <subcellularLocation>
        <location evidence="1">Nucleus</location>
    </subcellularLocation>
</comment>
<reference key="2">
    <citation type="submission" date="2011-08" db="EMBL/GenBank/DDBJ databases">
        <title>Genome sequence of Naumovozyma castellii.</title>
        <authorList>
            <person name="Gordon J.L."/>
            <person name="Armisen D."/>
            <person name="Proux-Wera E."/>
            <person name="OhEigeartaigh S.S."/>
            <person name="Byrne K.P."/>
            <person name="Wolfe K.H."/>
        </authorList>
    </citation>
    <scope>NUCLEOTIDE SEQUENCE</scope>
    <source>
        <strain>Type strain:CBS 4309</strain>
    </source>
</reference>
<dbReference type="AlphaFoldDB" id="G0VCK8"/>
<name>G0VCK8_NAUCA</name>
<evidence type="ECO:0000256" key="4">
    <source>
        <dbReference type="SAM" id="MobiDB-lite"/>
    </source>
</evidence>
<dbReference type="GO" id="GO:0006325">
    <property type="term" value="P:chromatin organization"/>
    <property type="evidence" value="ECO:0007669"/>
    <property type="project" value="UniProtKB-KW"/>
</dbReference>
<evidence type="ECO:0000313" key="6">
    <source>
        <dbReference type="EMBL" id="CCC69218.1"/>
    </source>
</evidence>
<dbReference type="RefSeq" id="XP_003675584.1">
    <property type="nucleotide sequence ID" value="XM_003675536.1"/>
</dbReference>
<dbReference type="EMBL" id="HE576754">
    <property type="protein sequence ID" value="CCC69218.1"/>
    <property type="molecule type" value="Genomic_DNA"/>
</dbReference>
<feature type="region of interest" description="Disordered" evidence="4">
    <location>
        <begin position="1"/>
        <end position="77"/>
    </location>
</feature>
<evidence type="ECO:0000256" key="3">
    <source>
        <dbReference type="ARBA" id="ARBA00023242"/>
    </source>
</evidence>
<evidence type="ECO:0000256" key="1">
    <source>
        <dbReference type="ARBA" id="ARBA00004123"/>
    </source>
</evidence>
<evidence type="ECO:0000313" key="7">
    <source>
        <dbReference type="Proteomes" id="UP000001640"/>
    </source>
</evidence>
<proteinExistence type="predicted"/>
<protein>
    <recommendedName>
        <fullName evidence="5">Transcription regulator LGE1 helical region domain-containing protein</fullName>
    </recommendedName>
</protein>
<dbReference type="Pfam" id="PF11488">
    <property type="entry name" value="Lge1"/>
    <property type="match status" value="1"/>
</dbReference>
<keyword evidence="3" id="KW-0539">Nucleus</keyword>
<dbReference type="OMA" id="RIDEHES"/>
<gene>
    <name evidence="6" type="primary">NCAS0C02280</name>
    <name evidence="6" type="ordered locus">NCAS_0C02280</name>
</gene>
<dbReference type="Proteomes" id="UP000001640">
    <property type="component" value="Chromosome 3"/>
</dbReference>
<feature type="compositionally biased region" description="Pro residues" evidence="4">
    <location>
        <begin position="120"/>
        <end position="129"/>
    </location>
</feature>
<dbReference type="InterPro" id="IPR021581">
    <property type="entry name" value="Tscrpt_reg_Lge1"/>
</dbReference>
<feature type="compositionally biased region" description="Gly residues" evidence="4">
    <location>
        <begin position="35"/>
        <end position="59"/>
    </location>
</feature>
<sequence length="232" mass="24843">MSSEDRNGSGSGSGHHASRYNDSSVPGGRHISGPRGRGSGYYRGRGRGYYRGNRGGPYLGGAAEETDNTSTYHGGRYGDSAAYYHPYRGGYRGGARRGGYHNSMAANTNAPYHGPSRLDTPPPPPPPPAAQAQQQASAMANGGETRRGHKKRIDEHESPFLYLTELDQGDEASVAEAKKVLAASSTLDGALRASYLRRLASETEVSLLSNQCERDTLNVQLTQEKLDSLLLG</sequence>
<evidence type="ECO:0000256" key="2">
    <source>
        <dbReference type="ARBA" id="ARBA00022853"/>
    </source>
</evidence>